<dbReference type="Proteomes" id="UP000589520">
    <property type="component" value="Unassembled WGS sequence"/>
</dbReference>
<protein>
    <recommendedName>
        <fullName evidence="3">DUF1871 family protein</fullName>
    </recommendedName>
</protein>
<gene>
    <name evidence="1" type="ORF">HDF17_001086</name>
</gene>
<dbReference type="RefSeq" id="WP_179488530.1">
    <property type="nucleotide sequence ID" value="NZ_JACCCW010000001.1"/>
</dbReference>
<evidence type="ECO:0000313" key="1">
    <source>
        <dbReference type="EMBL" id="NYF78799.1"/>
    </source>
</evidence>
<dbReference type="AlphaFoldDB" id="A0A7Y9PF91"/>
<evidence type="ECO:0000313" key="2">
    <source>
        <dbReference type="Proteomes" id="UP000589520"/>
    </source>
</evidence>
<evidence type="ECO:0008006" key="3">
    <source>
        <dbReference type="Google" id="ProtNLM"/>
    </source>
</evidence>
<comment type="caution">
    <text evidence="1">The sequence shown here is derived from an EMBL/GenBank/DDBJ whole genome shotgun (WGS) entry which is preliminary data.</text>
</comment>
<organism evidence="1 2">
    <name type="scientific">Granulicella arctica</name>
    <dbReference type="NCBI Taxonomy" id="940613"/>
    <lineage>
        <taxon>Bacteria</taxon>
        <taxon>Pseudomonadati</taxon>
        <taxon>Acidobacteriota</taxon>
        <taxon>Terriglobia</taxon>
        <taxon>Terriglobales</taxon>
        <taxon>Acidobacteriaceae</taxon>
        <taxon>Granulicella</taxon>
    </lineage>
</organism>
<dbReference type="InterPro" id="IPR023162">
    <property type="entry name" value="Apc36109-like_dom_sf"/>
</dbReference>
<reference evidence="1 2" key="1">
    <citation type="submission" date="2020-07" db="EMBL/GenBank/DDBJ databases">
        <title>Genomic Encyclopedia of Type Strains, Phase IV (KMG-V): Genome sequencing to study the core and pangenomes of soil and plant-associated prokaryotes.</title>
        <authorList>
            <person name="Whitman W."/>
        </authorList>
    </citation>
    <scope>NUCLEOTIDE SEQUENCE [LARGE SCALE GENOMIC DNA]</scope>
    <source>
        <strain evidence="1 2">X4EP2</strain>
    </source>
</reference>
<sequence>MDIRYPVMPKEESREVRRAIRKIFIEVWDPIGVMADPEWPRDEYDSYIGEVFELLVSNASTEELMDYLFEVVNERMGMSPPHGREDMKSTAEALKQLVVI</sequence>
<dbReference type="EMBL" id="JACCCW010000001">
    <property type="protein sequence ID" value="NYF78799.1"/>
    <property type="molecule type" value="Genomic_DNA"/>
</dbReference>
<name>A0A7Y9PF91_9BACT</name>
<dbReference type="Gene3D" id="1.10.340.20">
    <property type="entry name" value="Apc36109-like domain"/>
    <property type="match status" value="1"/>
</dbReference>
<accession>A0A7Y9PF91</accession>
<keyword evidence="2" id="KW-1185">Reference proteome</keyword>
<proteinExistence type="predicted"/>